<dbReference type="SMART" id="SM00066">
    <property type="entry name" value="GAL4"/>
    <property type="match status" value="1"/>
</dbReference>
<dbReference type="InterPro" id="IPR001138">
    <property type="entry name" value="Zn2Cys6_DnaBD"/>
</dbReference>
<dbReference type="CDD" id="cd00067">
    <property type="entry name" value="GAL4"/>
    <property type="match status" value="1"/>
</dbReference>
<dbReference type="PANTHER" id="PTHR38111">
    <property type="entry name" value="ZN(2)-C6 FUNGAL-TYPE DOMAIN-CONTAINING PROTEIN-RELATED"/>
    <property type="match status" value="1"/>
</dbReference>
<comment type="caution">
    <text evidence="4">The sequence shown here is derived from an EMBL/GenBank/DDBJ whole genome shotgun (WGS) entry which is preliminary data.</text>
</comment>
<protein>
    <recommendedName>
        <fullName evidence="3">Zn(2)-C6 fungal-type domain-containing protein</fullName>
    </recommendedName>
</protein>
<name>A0ABR4BU40_9HELO</name>
<evidence type="ECO:0000259" key="3">
    <source>
        <dbReference type="PROSITE" id="PS50048"/>
    </source>
</evidence>
<dbReference type="EMBL" id="JAZHXI010000019">
    <property type="protein sequence ID" value="KAL2061167.1"/>
    <property type="molecule type" value="Genomic_DNA"/>
</dbReference>
<dbReference type="PROSITE" id="PS50048">
    <property type="entry name" value="ZN2_CY6_FUNGAL_2"/>
    <property type="match status" value="1"/>
</dbReference>
<dbReference type="SUPFAM" id="SSF57701">
    <property type="entry name" value="Zn2/Cys6 DNA-binding domain"/>
    <property type="match status" value="1"/>
</dbReference>
<accession>A0ABR4BU40</accession>
<organism evidence="4 5">
    <name type="scientific">Oculimacula yallundae</name>
    <dbReference type="NCBI Taxonomy" id="86028"/>
    <lineage>
        <taxon>Eukaryota</taxon>
        <taxon>Fungi</taxon>
        <taxon>Dikarya</taxon>
        <taxon>Ascomycota</taxon>
        <taxon>Pezizomycotina</taxon>
        <taxon>Leotiomycetes</taxon>
        <taxon>Helotiales</taxon>
        <taxon>Ploettnerulaceae</taxon>
        <taxon>Oculimacula</taxon>
    </lineage>
</organism>
<gene>
    <name evidence="4" type="ORF">VTL71DRAFT_7440</name>
</gene>
<feature type="region of interest" description="Disordered" evidence="2">
    <location>
        <begin position="427"/>
        <end position="459"/>
    </location>
</feature>
<proteinExistence type="predicted"/>
<dbReference type="Proteomes" id="UP001595075">
    <property type="component" value="Unassembled WGS sequence"/>
</dbReference>
<feature type="compositionally biased region" description="Low complexity" evidence="2">
    <location>
        <begin position="428"/>
        <end position="453"/>
    </location>
</feature>
<keyword evidence="5" id="KW-1185">Reference proteome</keyword>
<dbReference type="PROSITE" id="PS00463">
    <property type="entry name" value="ZN2_CY6_FUNGAL_1"/>
    <property type="match status" value="1"/>
</dbReference>
<dbReference type="InterPro" id="IPR053178">
    <property type="entry name" value="Osmoadaptation_assoc"/>
</dbReference>
<sequence length="564" mass="63170">MGIRTINSNTSFLNPIAMARKDNRVNGRPSTGCEFCRKRKIKCDEQKPVCTKCNKRGLQCRYRDQVQIWFWDQTEEVVEKSRVSTIPPRFQADPRERTGDECLLLSPKIISGDAINRDFVLGLAVKYCLPEWYLAPNKINGMPARYYMCQSMGSYCGNWSPIANIMTALSYTRCSQITGDIEMRRKGLEMYQHALVSIRNALYSKTTTFAPETILAIGMMSVFAALEEAAGGKGELHSSAFVNLIRIMGPEAMKSDPMHDIFSICRVHAICQALQERRATFFSQKDWLTLPFKNRQKGNYNLMADLVAELCTYLEASDILDSPTSSLLNTFQARLNLQTACLYLRTRFSEWATSARTLTESPLPRYMDHETARAGSLDPNSSATASFYIPLEFDKFETAETYLLYWTACLMLSQVLKSNNTALLALHSQSSSPDPQTAASPTSASTSSTPPLKSKSKTRSTYLIPDSTIEDFDMATSIAASMEYCLRQDNGMFGVGPVILPLNTAMSWFQSQPSCWQRLKWCTELLQLMPLIQAGQLFRGLKVSRIAIEGEGEGSVSVVEEGCC</sequence>
<evidence type="ECO:0000256" key="2">
    <source>
        <dbReference type="SAM" id="MobiDB-lite"/>
    </source>
</evidence>
<dbReference type="Pfam" id="PF00172">
    <property type="entry name" value="Zn_clus"/>
    <property type="match status" value="1"/>
</dbReference>
<dbReference type="InterPro" id="IPR036864">
    <property type="entry name" value="Zn2-C6_fun-type_DNA-bd_sf"/>
</dbReference>
<evidence type="ECO:0000256" key="1">
    <source>
        <dbReference type="ARBA" id="ARBA00023242"/>
    </source>
</evidence>
<keyword evidence="1" id="KW-0539">Nucleus</keyword>
<feature type="domain" description="Zn(2)-C6 fungal-type" evidence="3">
    <location>
        <begin position="32"/>
        <end position="62"/>
    </location>
</feature>
<evidence type="ECO:0000313" key="5">
    <source>
        <dbReference type="Proteomes" id="UP001595075"/>
    </source>
</evidence>
<dbReference type="Gene3D" id="4.10.240.10">
    <property type="entry name" value="Zn(2)-C6 fungal-type DNA-binding domain"/>
    <property type="match status" value="1"/>
</dbReference>
<reference evidence="4 5" key="1">
    <citation type="journal article" date="2024" name="Commun. Biol.">
        <title>Comparative genomic analysis of thermophilic fungi reveals convergent evolutionary adaptations and gene losses.</title>
        <authorList>
            <person name="Steindorff A.S."/>
            <person name="Aguilar-Pontes M.V."/>
            <person name="Robinson A.J."/>
            <person name="Andreopoulos B."/>
            <person name="LaButti K."/>
            <person name="Kuo A."/>
            <person name="Mondo S."/>
            <person name="Riley R."/>
            <person name="Otillar R."/>
            <person name="Haridas S."/>
            <person name="Lipzen A."/>
            <person name="Grimwood J."/>
            <person name="Schmutz J."/>
            <person name="Clum A."/>
            <person name="Reid I.D."/>
            <person name="Moisan M.C."/>
            <person name="Butler G."/>
            <person name="Nguyen T.T.M."/>
            <person name="Dewar K."/>
            <person name="Conant G."/>
            <person name="Drula E."/>
            <person name="Henrissat B."/>
            <person name="Hansel C."/>
            <person name="Singer S."/>
            <person name="Hutchinson M.I."/>
            <person name="de Vries R.P."/>
            <person name="Natvig D.O."/>
            <person name="Powell A.J."/>
            <person name="Tsang A."/>
            <person name="Grigoriev I.V."/>
        </authorList>
    </citation>
    <scope>NUCLEOTIDE SEQUENCE [LARGE SCALE GENOMIC DNA]</scope>
    <source>
        <strain evidence="4 5">CBS 494.80</strain>
    </source>
</reference>
<evidence type="ECO:0000313" key="4">
    <source>
        <dbReference type="EMBL" id="KAL2061167.1"/>
    </source>
</evidence>